<dbReference type="GO" id="GO:0005789">
    <property type="term" value="C:endoplasmic reticulum membrane"/>
    <property type="evidence" value="ECO:0007669"/>
    <property type="project" value="UniProtKB-SubCell"/>
</dbReference>
<dbReference type="InterPro" id="IPR002048">
    <property type="entry name" value="EF_hand_dom"/>
</dbReference>
<evidence type="ECO:0000256" key="7">
    <source>
        <dbReference type="ARBA" id="ARBA00022723"/>
    </source>
</evidence>
<dbReference type="PROSITE" id="PS50222">
    <property type="entry name" value="EF_HAND_2"/>
    <property type="match status" value="2"/>
</dbReference>
<dbReference type="GO" id="GO:0001525">
    <property type="term" value="P:angiogenesis"/>
    <property type="evidence" value="ECO:0007669"/>
    <property type="project" value="UniProtKB-KW"/>
</dbReference>
<evidence type="ECO:0000256" key="17">
    <source>
        <dbReference type="ARBA" id="ARBA00049643"/>
    </source>
</evidence>
<keyword evidence="5" id="KW-0037">Angiogenesis</keyword>
<dbReference type="GO" id="GO:0005634">
    <property type="term" value="C:nucleus"/>
    <property type="evidence" value="ECO:0007669"/>
    <property type="project" value="UniProtKB-SubCell"/>
</dbReference>
<evidence type="ECO:0000256" key="15">
    <source>
        <dbReference type="ARBA" id="ARBA00023242"/>
    </source>
</evidence>
<reference evidence="23" key="1">
    <citation type="submission" date="2025-08" db="UniProtKB">
        <authorList>
            <consortium name="RefSeq"/>
        </authorList>
    </citation>
    <scope>IDENTIFICATION</scope>
    <source>
        <tissue evidence="23">Sperm</tissue>
    </source>
</reference>
<dbReference type="GO" id="GO:0005768">
    <property type="term" value="C:endosome"/>
    <property type="evidence" value="ECO:0007669"/>
    <property type="project" value="UniProtKB-SubCell"/>
</dbReference>
<gene>
    <name evidence="23" type="primary">LOC116952082</name>
</gene>
<feature type="domain" description="EF-hand" evidence="21">
    <location>
        <begin position="18"/>
        <end position="53"/>
    </location>
</feature>
<accession>A0AAJ7XA93</accession>
<sequence>MAYHQQYAQPGGAFAGVADQSFLWTMFQRVDKDRSGAISANELQQALSNGTWTPFNMQTVQLMMGMFDRERKGTIGFAEFAGLWKYVTDWQGVFRSFDRDNSGFIDKQELKGALSSFGYRFSDQLLDLLVWRFDRQGRQQVAFDDFIQCCIALQTLTGAFRMHDTDQDGWIRISYEQFLSMVFSMRS</sequence>
<evidence type="ECO:0000256" key="2">
    <source>
        <dbReference type="ARBA" id="ARBA00004177"/>
    </source>
</evidence>
<keyword evidence="16" id="KW-0968">Cytoplasmic vesicle</keyword>
<keyword evidence="15" id="KW-0539">Nucleus</keyword>
<dbReference type="InterPro" id="IPR011992">
    <property type="entry name" value="EF-hand-dom_pair"/>
</dbReference>
<dbReference type="GO" id="GO:0042803">
    <property type="term" value="F:protein homodimerization activity"/>
    <property type="evidence" value="ECO:0007669"/>
    <property type="project" value="UniProtKB-ARBA"/>
</dbReference>
<feature type="domain" description="EF-hand" evidence="21">
    <location>
        <begin position="85"/>
        <end position="120"/>
    </location>
</feature>
<evidence type="ECO:0000256" key="9">
    <source>
        <dbReference type="ARBA" id="ARBA00022753"/>
    </source>
</evidence>
<dbReference type="GO" id="GO:0006915">
    <property type="term" value="P:apoptotic process"/>
    <property type="evidence" value="ECO:0007669"/>
    <property type="project" value="UniProtKB-KW"/>
</dbReference>
<keyword evidence="9" id="KW-0967">Endosome</keyword>
<evidence type="ECO:0000313" key="23">
    <source>
        <dbReference type="RefSeq" id="XP_032827016.1"/>
    </source>
</evidence>
<organism evidence="22 23">
    <name type="scientific">Petromyzon marinus</name>
    <name type="common">Sea lamprey</name>
    <dbReference type="NCBI Taxonomy" id="7757"/>
    <lineage>
        <taxon>Eukaryota</taxon>
        <taxon>Metazoa</taxon>
        <taxon>Chordata</taxon>
        <taxon>Craniata</taxon>
        <taxon>Vertebrata</taxon>
        <taxon>Cyclostomata</taxon>
        <taxon>Hyperoartia</taxon>
        <taxon>Petromyzontiformes</taxon>
        <taxon>Petromyzontidae</taxon>
        <taxon>Petromyzon</taxon>
    </lineage>
</organism>
<keyword evidence="8" id="KW-0677">Repeat</keyword>
<keyword evidence="11" id="KW-0106">Calcium</keyword>
<dbReference type="Pfam" id="PF13499">
    <property type="entry name" value="EF-hand_7"/>
    <property type="match status" value="2"/>
</dbReference>
<evidence type="ECO:0000256" key="13">
    <source>
        <dbReference type="ARBA" id="ARBA00022990"/>
    </source>
</evidence>
<comment type="subcellular location">
    <subcellularLocation>
        <location evidence="17">Cytoplasmic vesicle</location>
        <location evidence="17">COPII-coated vesicle membrane</location>
    </subcellularLocation>
    <subcellularLocation>
        <location evidence="3">Endoplasmic reticulum membrane</location>
        <topology evidence="3">Peripheral membrane protein</topology>
    </subcellularLocation>
    <subcellularLocation>
        <location evidence="2">Endosome</location>
    </subcellularLocation>
    <subcellularLocation>
        <location evidence="1">Nucleus</location>
    </subcellularLocation>
</comment>
<evidence type="ECO:0000256" key="20">
    <source>
        <dbReference type="ARBA" id="ARBA00071572"/>
    </source>
</evidence>
<evidence type="ECO:0000256" key="11">
    <source>
        <dbReference type="ARBA" id="ARBA00022837"/>
    </source>
</evidence>
<keyword evidence="6" id="KW-0053">Apoptosis</keyword>
<dbReference type="Gene3D" id="1.10.238.10">
    <property type="entry name" value="EF-hand"/>
    <property type="match status" value="1"/>
</dbReference>
<dbReference type="SMART" id="SM00054">
    <property type="entry name" value="EFh"/>
    <property type="match status" value="4"/>
</dbReference>
<proteinExistence type="predicted"/>
<dbReference type="Proteomes" id="UP001318040">
    <property type="component" value="Chromosome 45"/>
</dbReference>
<keyword evidence="14" id="KW-0472">Membrane</keyword>
<comment type="subunit">
    <text evidence="19">Homodimer and heterodimer; heterodimerizes (via the EF-hand 5) with PEF1. Isoform 1 and isoform 2 self-associate; probably forming homodimers. Interacts with CPNE4 (via VWFA domain). Interacts with PDCD6IP; the interaction is calcium-dependent. Interacts with RBM22. Interacts with PLSCR4. Interacts with ANXA7 and TSG101. Interacts with DAPK1. Interacts with SEC31A; the interaction is calcium-dependent and promotes monoubiquitination of SEC31A. Interacts with ANXA11 (via N-terminus); the interaction is calcium-dependent. Interacts with PLSCR3 (via N-terminus); the interaction is calcium-dependent. Interacts with MCOLN1; the interaction is calcium-dependent. Interacts with KDR; the interaction is calcium-dependent. Interacts with HEBP2; the interaction is calcium-dependent. Interacts with TFG. Isoform 1: Interacts with SHISA5, leading to stabilize it. Isoform 2: Does not interact with SHISA5. Isoform 2: Does not interact with PDCD6IP, TSG101, ANXA7 and ANXA11.</text>
</comment>
<name>A0AAJ7XA93_PETMA</name>
<evidence type="ECO:0000256" key="1">
    <source>
        <dbReference type="ARBA" id="ARBA00004123"/>
    </source>
</evidence>
<dbReference type="GO" id="GO:0012507">
    <property type="term" value="C:ER to Golgi transport vesicle membrane"/>
    <property type="evidence" value="ECO:0007669"/>
    <property type="project" value="UniProtKB-SubCell"/>
</dbReference>
<dbReference type="GO" id="GO:0048306">
    <property type="term" value="F:calcium-dependent protein binding"/>
    <property type="evidence" value="ECO:0007669"/>
    <property type="project" value="UniProtKB-ARBA"/>
</dbReference>
<keyword evidence="13" id="KW-0007">Acetylation</keyword>
<evidence type="ECO:0000313" key="22">
    <source>
        <dbReference type="Proteomes" id="UP001318040"/>
    </source>
</evidence>
<dbReference type="PANTHER" id="PTHR46212">
    <property type="entry name" value="PEFLIN"/>
    <property type="match status" value="1"/>
</dbReference>
<evidence type="ECO:0000259" key="21">
    <source>
        <dbReference type="PROSITE" id="PS50222"/>
    </source>
</evidence>
<dbReference type="CDD" id="cd16183">
    <property type="entry name" value="EFh_PEF_ALG-2"/>
    <property type="match status" value="1"/>
</dbReference>
<dbReference type="GO" id="GO:0005509">
    <property type="term" value="F:calcium ion binding"/>
    <property type="evidence" value="ECO:0007669"/>
    <property type="project" value="InterPro"/>
</dbReference>
<evidence type="ECO:0000256" key="16">
    <source>
        <dbReference type="ARBA" id="ARBA00023329"/>
    </source>
</evidence>
<dbReference type="FunFam" id="1.10.238.10:FF:000187">
    <property type="entry name" value="Programmed cell death protein 6"/>
    <property type="match status" value="1"/>
</dbReference>
<evidence type="ECO:0000256" key="14">
    <source>
        <dbReference type="ARBA" id="ARBA00023136"/>
    </source>
</evidence>
<evidence type="ECO:0000256" key="4">
    <source>
        <dbReference type="ARBA" id="ARBA00022490"/>
    </source>
</evidence>
<keyword evidence="12" id="KW-0460">Magnesium</keyword>
<dbReference type="SUPFAM" id="SSF47473">
    <property type="entry name" value="EF-hand"/>
    <property type="match status" value="1"/>
</dbReference>
<dbReference type="PROSITE" id="PS00018">
    <property type="entry name" value="EF_HAND_1"/>
    <property type="match status" value="2"/>
</dbReference>
<keyword evidence="10" id="KW-0256">Endoplasmic reticulum</keyword>
<evidence type="ECO:0000256" key="10">
    <source>
        <dbReference type="ARBA" id="ARBA00022824"/>
    </source>
</evidence>
<evidence type="ECO:0000256" key="6">
    <source>
        <dbReference type="ARBA" id="ARBA00022703"/>
    </source>
</evidence>
<dbReference type="GO" id="GO:0051592">
    <property type="term" value="P:response to calcium ion"/>
    <property type="evidence" value="ECO:0007669"/>
    <property type="project" value="UniProtKB-ARBA"/>
</dbReference>
<protein>
    <recommendedName>
        <fullName evidence="20">Programmed cell death protein 6</fullName>
    </recommendedName>
</protein>
<evidence type="ECO:0000256" key="3">
    <source>
        <dbReference type="ARBA" id="ARBA00004406"/>
    </source>
</evidence>
<keyword evidence="7" id="KW-0479">Metal-binding</keyword>
<evidence type="ECO:0000256" key="19">
    <source>
        <dbReference type="ARBA" id="ARBA00064503"/>
    </source>
</evidence>
<dbReference type="InterPro" id="IPR018247">
    <property type="entry name" value="EF_Hand_1_Ca_BS"/>
</dbReference>
<evidence type="ECO:0000256" key="12">
    <source>
        <dbReference type="ARBA" id="ARBA00022842"/>
    </source>
</evidence>
<evidence type="ECO:0000256" key="8">
    <source>
        <dbReference type="ARBA" id="ARBA00022737"/>
    </source>
</evidence>
<keyword evidence="22" id="KW-1185">Reference proteome</keyword>
<dbReference type="RefSeq" id="XP_032827016.1">
    <property type="nucleotide sequence ID" value="XM_032971125.1"/>
</dbReference>
<comment type="function">
    <text evidence="18">Has a lower Ca(2+) affinity than isoform 1.</text>
</comment>
<dbReference type="PANTHER" id="PTHR46212:SF9">
    <property type="entry name" value="PROGRAMMED CELL DEATH PROTEIN 6"/>
    <property type="match status" value="1"/>
</dbReference>
<dbReference type="InterPro" id="IPR051426">
    <property type="entry name" value="Peflin/Sorcin_CaBP"/>
</dbReference>
<keyword evidence="4" id="KW-0963">Cytoplasm</keyword>
<dbReference type="KEGG" id="pmrn:116952082"/>
<dbReference type="AlphaFoldDB" id="A0AAJ7XA93"/>
<evidence type="ECO:0000256" key="18">
    <source>
        <dbReference type="ARBA" id="ARBA00056829"/>
    </source>
</evidence>
<dbReference type="GeneID" id="116952082"/>
<evidence type="ECO:0000256" key="5">
    <source>
        <dbReference type="ARBA" id="ARBA00022657"/>
    </source>
</evidence>